<protein>
    <recommendedName>
        <fullName evidence="8">Geranylgeranyl transferase type II subunit beta</fullName>
    </recommendedName>
    <alternativeName>
        <fullName evidence="9">Type II protein geranyl-geranyltransferase subunit beta</fullName>
    </alternativeName>
</protein>
<organism evidence="11 12">
    <name type="scientific">Effrenium voratum</name>
    <dbReference type="NCBI Taxonomy" id="2562239"/>
    <lineage>
        <taxon>Eukaryota</taxon>
        <taxon>Sar</taxon>
        <taxon>Alveolata</taxon>
        <taxon>Dinophyceae</taxon>
        <taxon>Suessiales</taxon>
        <taxon>Symbiodiniaceae</taxon>
        <taxon>Effrenium</taxon>
    </lineage>
</organism>
<dbReference type="GO" id="GO:0004663">
    <property type="term" value="F:Rab geranylgeranyltransferase activity"/>
    <property type="evidence" value="ECO:0007669"/>
    <property type="project" value="TreeGrafter"/>
</dbReference>
<dbReference type="PANTHER" id="PTHR11774:SF11">
    <property type="entry name" value="GERANYLGERANYL TRANSFERASE TYPE-2 SUBUNIT BETA"/>
    <property type="match status" value="1"/>
</dbReference>
<evidence type="ECO:0000256" key="3">
    <source>
        <dbReference type="ARBA" id="ARBA00022602"/>
    </source>
</evidence>
<evidence type="ECO:0000256" key="7">
    <source>
        <dbReference type="ARBA" id="ARBA00022833"/>
    </source>
</evidence>
<dbReference type="InterPro" id="IPR045089">
    <property type="entry name" value="PGGT1B-like"/>
</dbReference>
<evidence type="ECO:0000313" key="12">
    <source>
        <dbReference type="Proteomes" id="UP001178507"/>
    </source>
</evidence>
<dbReference type="GO" id="GO:0046872">
    <property type="term" value="F:metal ion binding"/>
    <property type="evidence" value="ECO:0007669"/>
    <property type="project" value="UniProtKB-KW"/>
</dbReference>
<dbReference type="InterPro" id="IPR008930">
    <property type="entry name" value="Terpenoid_cyclase/PrenylTrfase"/>
</dbReference>
<dbReference type="GO" id="GO:0005968">
    <property type="term" value="C:Rab-protein geranylgeranyltransferase complex"/>
    <property type="evidence" value="ECO:0007669"/>
    <property type="project" value="TreeGrafter"/>
</dbReference>
<evidence type="ECO:0000256" key="8">
    <source>
        <dbReference type="ARBA" id="ARBA00030816"/>
    </source>
</evidence>
<dbReference type="SUPFAM" id="SSF48239">
    <property type="entry name" value="Terpenoid cyclases/Protein prenyltransferases"/>
    <property type="match status" value="1"/>
</dbReference>
<dbReference type="Pfam" id="PF00432">
    <property type="entry name" value="Prenyltrans"/>
    <property type="match status" value="1"/>
</dbReference>
<comment type="similarity">
    <text evidence="2">Belongs to the protein prenyltransferase subunit beta family.</text>
</comment>
<keyword evidence="6" id="KW-0677">Repeat</keyword>
<dbReference type="Proteomes" id="UP001178507">
    <property type="component" value="Unassembled WGS sequence"/>
</dbReference>
<dbReference type="EMBL" id="CAUJNA010003277">
    <property type="protein sequence ID" value="CAJ1397743.1"/>
    <property type="molecule type" value="Genomic_DNA"/>
</dbReference>
<dbReference type="PANTHER" id="PTHR11774">
    <property type="entry name" value="GERANYLGERANYL TRANSFERASE TYPE BETA SUBUNIT"/>
    <property type="match status" value="1"/>
</dbReference>
<evidence type="ECO:0000256" key="6">
    <source>
        <dbReference type="ARBA" id="ARBA00022737"/>
    </source>
</evidence>
<evidence type="ECO:0000256" key="1">
    <source>
        <dbReference type="ARBA" id="ARBA00001947"/>
    </source>
</evidence>
<keyword evidence="12" id="KW-1185">Reference proteome</keyword>
<proteinExistence type="inferred from homology"/>
<sequence length="345" mass="37037">MAEYAHHARYLELFLHGGFRMLSKVDSLRAADKGSLLGLGEEAAKLLATCTAETSLLSAIYWVLCSAALLGHTLSEDLLLQVVNFLERCRKGGAFAPHPLHEGDLLSTVSAIQIARLLKRPELLNVEETCSFVQSLQLPDGSFVQRVGATEGDARFTFAAICGLRLLGQHPRCQDEIAGWLVRCQNLDGGFGCRPKECESHAGHSFCCLAGLQLLSRLGDTSPRGRARLLRWLGSRQCEGGGMNGRPGKAGDSCYSWWTLAAAKLLDEGQEELGRMFDLPALEGFIESCMSSEGGVAPHPGDAPDPFHTFFGLAGLSLAQHAARGGASAKLQQMDPALVLPIGLP</sequence>
<dbReference type="InterPro" id="IPR001330">
    <property type="entry name" value="Prenyltrans"/>
</dbReference>
<evidence type="ECO:0000259" key="10">
    <source>
        <dbReference type="Pfam" id="PF00432"/>
    </source>
</evidence>
<keyword evidence="3" id="KW-0637">Prenyltransferase</keyword>
<keyword evidence="7" id="KW-0862">Zinc</keyword>
<dbReference type="Gene3D" id="1.50.10.20">
    <property type="match status" value="1"/>
</dbReference>
<evidence type="ECO:0000313" key="11">
    <source>
        <dbReference type="EMBL" id="CAJ1397743.1"/>
    </source>
</evidence>
<gene>
    <name evidence="11" type="ORF">EVOR1521_LOCUS21694</name>
</gene>
<keyword evidence="5" id="KW-0479">Metal-binding</keyword>
<accession>A0AA36J185</accession>
<dbReference type="AlphaFoldDB" id="A0AA36J185"/>
<evidence type="ECO:0000256" key="2">
    <source>
        <dbReference type="ARBA" id="ARBA00010497"/>
    </source>
</evidence>
<comment type="caution">
    <text evidence="11">The sequence shown here is derived from an EMBL/GenBank/DDBJ whole genome shotgun (WGS) entry which is preliminary data.</text>
</comment>
<feature type="domain" description="Prenyltransferase alpha-alpha toroid" evidence="10">
    <location>
        <begin position="50"/>
        <end position="339"/>
    </location>
</feature>
<keyword evidence="4" id="KW-0808">Transferase</keyword>
<evidence type="ECO:0000256" key="9">
    <source>
        <dbReference type="ARBA" id="ARBA00032766"/>
    </source>
</evidence>
<comment type="cofactor">
    <cofactor evidence="1">
        <name>Zn(2+)</name>
        <dbReference type="ChEBI" id="CHEBI:29105"/>
    </cofactor>
</comment>
<name>A0AA36J185_9DINO</name>
<evidence type="ECO:0000256" key="4">
    <source>
        <dbReference type="ARBA" id="ARBA00022679"/>
    </source>
</evidence>
<reference evidence="11" key="1">
    <citation type="submission" date="2023-08" db="EMBL/GenBank/DDBJ databases">
        <authorList>
            <person name="Chen Y."/>
            <person name="Shah S."/>
            <person name="Dougan E. K."/>
            <person name="Thang M."/>
            <person name="Chan C."/>
        </authorList>
    </citation>
    <scope>NUCLEOTIDE SEQUENCE</scope>
</reference>
<evidence type="ECO:0000256" key="5">
    <source>
        <dbReference type="ARBA" id="ARBA00022723"/>
    </source>
</evidence>